<dbReference type="InterPro" id="IPR001279">
    <property type="entry name" value="Metallo-B-lactamas"/>
</dbReference>
<dbReference type="Pfam" id="PF00753">
    <property type="entry name" value="Lactamase_B"/>
    <property type="match status" value="1"/>
</dbReference>
<protein>
    <submittedName>
        <fullName evidence="9">MBL fold metallo-hydrolase</fullName>
    </submittedName>
</protein>
<dbReference type="GO" id="GO:0016787">
    <property type="term" value="F:hydrolase activity"/>
    <property type="evidence" value="ECO:0007669"/>
    <property type="project" value="UniProtKB-KW"/>
</dbReference>
<dbReference type="InterPro" id="IPR036866">
    <property type="entry name" value="RibonucZ/Hydroxyglut_hydro"/>
</dbReference>
<evidence type="ECO:0000256" key="7">
    <source>
        <dbReference type="ARBA" id="ARBA00048505"/>
    </source>
</evidence>
<dbReference type="GO" id="GO:0046872">
    <property type="term" value="F:metal ion binding"/>
    <property type="evidence" value="ECO:0007669"/>
    <property type="project" value="UniProtKB-KW"/>
</dbReference>
<dbReference type="SMART" id="SM00849">
    <property type="entry name" value="Lactamase_B"/>
    <property type="match status" value="1"/>
</dbReference>
<dbReference type="RefSeq" id="WP_141450286.1">
    <property type="nucleotide sequence ID" value="NZ_CP041217.1"/>
</dbReference>
<sequence length="225" mass="25794">MDYGYEIDILRTSSSTFINYCYIVTDLTSKKAIIVDPAWELEKIVNRIKELGVHLKAVLLTHSHYDHVHLANPLVEIYGCSVYMSKIEIDYYQFSCNNLNGLMHLDQIDIGKLQITCLTTPGHTAGGMCYYLPSSLFTGDTIFTEGCGACYFDGASAEQMYRSVQFIKKSLSNSTHIYPGHSYGRSPGYTIKELMKYNIYFQIDEEKQFVSFRMRGNQKRLLDFK</sequence>
<evidence type="ECO:0000256" key="6">
    <source>
        <dbReference type="ARBA" id="ARBA00034301"/>
    </source>
</evidence>
<comment type="function">
    <text evidence="6">Counteracts the endogenous Pycsar antiviral defense system. Phosphodiesterase that enables metal-dependent hydrolysis of host cyclic nucleotide Pycsar defense signals such as cCMP and cUMP.</text>
</comment>
<evidence type="ECO:0000256" key="3">
    <source>
        <dbReference type="ARBA" id="ARBA00022801"/>
    </source>
</evidence>
<dbReference type="InterPro" id="IPR051453">
    <property type="entry name" value="MBL_Glyoxalase_II"/>
</dbReference>
<dbReference type="PANTHER" id="PTHR46233">
    <property type="entry name" value="HYDROXYACYLGLUTATHIONE HYDROLASE GLOC"/>
    <property type="match status" value="1"/>
</dbReference>
<dbReference type="Proteomes" id="UP000316968">
    <property type="component" value="Chromosome"/>
</dbReference>
<evidence type="ECO:0000256" key="4">
    <source>
        <dbReference type="ARBA" id="ARBA00022833"/>
    </source>
</evidence>
<evidence type="ECO:0000259" key="8">
    <source>
        <dbReference type="SMART" id="SM00849"/>
    </source>
</evidence>
<dbReference type="CDD" id="cd16275">
    <property type="entry name" value="BaeB-like_MBL-fold"/>
    <property type="match status" value="1"/>
</dbReference>
<dbReference type="SUPFAM" id="SSF56281">
    <property type="entry name" value="Metallo-hydrolase/oxidoreductase"/>
    <property type="match status" value="1"/>
</dbReference>
<dbReference type="Gene3D" id="3.60.15.10">
    <property type="entry name" value="Ribonuclease Z/Hydroxyacylglutathione hydrolase-like"/>
    <property type="match status" value="1"/>
</dbReference>
<evidence type="ECO:0000313" key="9">
    <source>
        <dbReference type="EMBL" id="QDH23619.1"/>
    </source>
</evidence>
<dbReference type="OrthoDB" id="9802248at2"/>
<feature type="domain" description="Metallo-beta-lactamase" evidence="8">
    <location>
        <begin position="18"/>
        <end position="181"/>
    </location>
</feature>
<proteinExistence type="predicted"/>
<keyword evidence="3 9" id="KW-0378">Hydrolase</keyword>
<comment type="catalytic activity">
    <reaction evidence="7">
        <text>3',5'-cyclic UMP + H2O = UMP + H(+)</text>
        <dbReference type="Rhea" id="RHEA:70575"/>
        <dbReference type="ChEBI" id="CHEBI:15377"/>
        <dbReference type="ChEBI" id="CHEBI:15378"/>
        <dbReference type="ChEBI" id="CHEBI:57865"/>
        <dbReference type="ChEBI" id="CHEBI:184387"/>
    </reaction>
    <physiologicalReaction direction="left-to-right" evidence="7">
        <dbReference type="Rhea" id="RHEA:70576"/>
    </physiologicalReaction>
</comment>
<accession>A0A4Y6V0Q6</accession>
<reference evidence="9 10" key="1">
    <citation type="submission" date="2019-06" db="EMBL/GenBank/DDBJ databases">
        <title>Saccharibacillus brassicae sp. nov., an endophytic bacterium isolated from Chinese cabbage seeds (Brassica pekinensis).</title>
        <authorList>
            <person name="Jiang L."/>
            <person name="Lee J."/>
            <person name="Kim S.W."/>
        </authorList>
    </citation>
    <scope>NUCLEOTIDE SEQUENCE [LARGE SCALE GENOMIC DNA]</scope>
    <source>
        <strain evidence="10">KCTC 43072 / ATSA2</strain>
    </source>
</reference>
<dbReference type="AlphaFoldDB" id="A0A4Y6V0Q6"/>
<name>A0A4Y6V0Q6_SACBS</name>
<evidence type="ECO:0000256" key="2">
    <source>
        <dbReference type="ARBA" id="ARBA00022723"/>
    </source>
</evidence>
<evidence type="ECO:0000313" key="10">
    <source>
        <dbReference type="Proteomes" id="UP000316968"/>
    </source>
</evidence>
<comment type="catalytic activity">
    <reaction evidence="5">
        <text>3',5'-cyclic CMP + H2O = CMP + H(+)</text>
        <dbReference type="Rhea" id="RHEA:72675"/>
        <dbReference type="ChEBI" id="CHEBI:15377"/>
        <dbReference type="ChEBI" id="CHEBI:15378"/>
        <dbReference type="ChEBI" id="CHEBI:58003"/>
        <dbReference type="ChEBI" id="CHEBI:60377"/>
    </reaction>
    <physiologicalReaction direction="left-to-right" evidence="5">
        <dbReference type="Rhea" id="RHEA:72676"/>
    </physiologicalReaction>
</comment>
<keyword evidence="4" id="KW-0862">Zinc</keyword>
<dbReference type="PANTHER" id="PTHR46233:SF3">
    <property type="entry name" value="HYDROXYACYLGLUTATHIONE HYDROLASE GLOC"/>
    <property type="match status" value="1"/>
</dbReference>
<evidence type="ECO:0000256" key="5">
    <source>
        <dbReference type="ARBA" id="ARBA00034221"/>
    </source>
</evidence>
<dbReference type="KEGG" id="saca:FFV09_02295"/>
<keyword evidence="2" id="KW-0479">Metal-binding</keyword>
<evidence type="ECO:0000256" key="1">
    <source>
        <dbReference type="ARBA" id="ARBA00001947"/>
    </source>
</evidence>
<gene>
    <name evidence="9" type="ORF">FFV09_02295</name>
</gene>
<organism evidence="9 10">
    <name type="scientific">Saccharibacillus brassicae</name>
    <dbReference type="NCBI Taxonomy" id="2583377"/>
    <lineage>
        <taxon>Bacteria</taxon>
        <taxon>Bacillati</taxon>
        <taxon>Bacillota</taxon>
        <taxon>Bacilli</taxon>
        <taxon>Bacillales</taxon>
        <taxon>Paenibacillaceae</taxon>
        <taxon>Saccharibacillus</taxon>
    </lineage>
</organism>
<comment type="cofactor">
    <cofactor evidence="1">
        <name>Zn(2+)</name>
        <dbReference type="ChEBI" id="CHEBI:29105"/>
    </cofactor>
</comment>
<keyword evidence="10" id="KW-1185">Reference proteome</keyword>
<dbReference type="EMBL" id="CP041217">
    <property type="protein sequence ID" value="QDH23619.1"/>
    <property type="molecule type" value="Genomic_DNA"/>
</dbReference>